<gene>
    <name evidence="7" type="ORF">GGR20_001590</name>
</gene>
<organism evidence="7 8">
    <name type="scientific">Devosia subaequoris</name>
    <dbReference type="NCBI Taxonomy" id="395930"/>
    <lineage>
        <taxon>Bacteria</taxon>
        <taxon>Pseudomonadati</taxon>
        <taxon>Pseudomonadota</taxon>
        <taxon>Alphaproteobacteria</taxon>
        <taxon>Hyphomicrobiales</taxon>
        <taxon>Devosiaceae</taxon>
        <taxon>Devosia</taxon>
    </lineage>
</organism>
<proteinExistence type="predicted"/>
<dbReference type="EMBL" id="JACIEW010000003">
    <property type="protein sequence ID" value="MBB4051948.1"/>
    <property type="molecule type" value="Genomic_DNA"/>
</dbReference>
<evidence type="ECO:0000256" key="5">
    <source>
        <dbReference type="SAM" id="Phobius"/>
    </source>
</evidence>
<feature type="domain" description="GtrA/DPMS transmembrane" evidence="6">
    <location>
        <begin position="20"/>
        <end position="134"/>
    </location>
</feature>
<evidence type="ECO:0000313" key="8">
    <source>
        <dbReference type="Proteomes" id="UP000547011"/>
    </source>
</evidence>
<evidence type="ECO:0000256" key="1">
    <source>
        <dbReference type="ARBA" id="ARBA00004141"/>
    </source>
</evidence>
<comment type="caution">
    <text evidence="7">The sequence shown here is derived from an EMBL/GenBank/DDBJ whole genome shotgun (WGS) entry which is preliminary data.</text>
</comment>
<sequence length="145" mass="15645">MHAPPEQGAMRPTGGGIVVFLMIGACAAASCVVVSTGLIWVLPMVESWLVSAFCYAAFIVPVYLLHRRFSFGSEAPHGQALPRYVAVQMMALGLATMFSLLLHGTFALPSLLAAILVIALTSGLNYLVLRAWAFNRERRLEARPA</sequence>
<protein>
    <submittedName>
        <fullName evidence="7">Putative flippase GtrA</fullName>
    </submittedName>
</protein>
<feature type="transmembrane region" description="Helical" evidence="5">
    <location>
        <begin position="108"/>
        <end position="129"/>
    </location>
</feature>
<evidence type="ECO:0000256" key="3">
    <source>
        <dbReference type="ARBA" id="ARBA00022989"/>
    </source>
</evidence>
<keyword evidence="2 5" id="KW-0812">Transmembrane</keyword>
<dbReference type="GO" id="GO:0000271">
    <property type="term" value="P:polysaccharide biosynthetic process"/>
    <property type="evidence" value="ECO:0007669"/>
    <property type="project" value="InterPro"/>
</dbReference>
<keyword evidence="4 5" id="KW-0472">Membrane</keyword>
<evidence type="ECO:0000313" key="7">
    <source>
        <dbReference type="EMBL" id="MBB4051948.1"/>
    </source>
</evidence>
<name>A0A7W6ILR1_9HYPH</name>
<reference evidence="7 8" key="1">
    <citation type="submission" date="2020-08" db="EMBL/GenBank/DDBJ databases">
        <title>Genomic Encyclopedia of Type Strains, Phase IV (KMG-IV): sequencing the most valuable type-strain genomes for metagenomic binning, comparative biology and taxonomic classification.</title>
        <authorList>
            <person name="Goeker M."/>
        </authorList>
    </citation>
    <scope>NUCLEOTIDE SEQUENCE [LARGE SCALE GENOMIC DNA]</scope>
    <source>
        <strain evidence="7 8">DSM 23447</strain>
    </source>
</reference>
<keyword evidence="8" id="KW-1185">Reference proteome</keyword>
<evidence type="ECO:0000256" key="4">
    <source>
        <dbReference type="ARBA" id="ARBA00023136"/>
    </source>
</evidence>
<feature type="transmembrane region" description="Helical" evidence="5">
    <location>
        <begin position="85"/>
        <end position="102"/>
    </location>
</feature>
<feature type="transmembrane region" description="Helical" evidence="5">
    <location>
        <begin position="17"/>
        <end position="42"/>
    </location>
</feature>
<feature type="transmembrane region" description="Helical" evidence="5">
    <location>
        <begin position="48"/>
        <end position="65"/>
    </location>
</feature>
<dbReference type="Proteomes" id="UP000547011">
    <property type="component" value="Unassembled WGS sequence"/>
</dbReference>
<accession>A0A7W6ILR1</accession>
<dbReference type="InterPro" id="IPR007267">
    <property type="entry name" value="GtrA_DPMS_TM"/>
</dbReference>
<dbReference type="Pfam" id="PF04138">
    <property type="entry name" value="GtrA_DPMS_TM"/>
    <property type="match status" value="1"/>
</dbReference>
<evidence type="ECO:0000259" key="6">
    <source>
        <dbReference type="Pfam" id="PF04138"/>
    </source>
</evidence>
<dbReference type="GO" id="GO:0016020">
    <property type="term" value="C:membrane"/>
    <property type="evidence" value="ECO:0007669"/>
    <property type="project" value="UniProtKB-SubCell"/>
</dbReference>
<keyword evidence="3 5" id="KW-1133">Transmembrane helix</keyword>
<evidence type="ECO:0000256" key="2">
    <source>
        <dbReference type="ARBA" id="ARBA00022692"/>
    </source>
</evidence>
<comment type="subcellular location">
    <subcellularLocation>
        <location evidence="1">Membrane</location>
        <topology evidence="1">Multi-pass membrane protein</topology>
    </subcellularLocation>
</comment>
<dbReference type="AlphaFoldDB" id="A0A7W6ILR1"/>